<keyword evidence="2" id="KW-1185">Reference proteome</keyword>
<sequence>MAGTRDLLMVADSKLVSYSNASALLTAGVQFIAPAPADQVKDEVYAALGLTRAATVDWVPGRDAGKTSAQRESYRVLEDTHTLKGARKSDPELTVRRILVHSTANAAGQRAARDKRLTKAADDLGKLAGAGGGRHYKNAEKIVARLGVIAAKRRVASCLRFHVTEDEHGVPALDWHFDEDVLNCPAEDL</sequence>
<dbReference type="KEGG" id="slk:SLUN_08175"/>
<protein>
    <submittedName>
        <fullName evidence="1">Uncharacterized protein</fullName>
    </submittedName>
</protein>
<dbReference type="AlphaFoldDB" id="A0A2R4SZ67"/>
<evidence type="ECO:0000313" key="1">
    <source>
        <dbReference type="EMBL" id="AVZ72183.1"/>
    </source>
</evidence>
<accession>A0A2R4SZ67</accession>
<evidence type="ECO:0000313" key="2">
    <source>
        <dbReference type="Proteomes" id="UP000244201"/>
    </source>
</evidence>
<dbReference type="Proteomes" id="UP000244201">
    <property type="component" value="Chromosome"/>
</dbReference>
<dbReference type="EMBL" id="CP026304">
    <property type="protein sequence ID" value="AVZ72183.1"/>
    <property type="molecule type" value="Genomic_DNA"/>
</dbReference>
<organism evidence="1 2">
    <name type="scientific">Streptomyces lunaelactis</name>
    <dbReference type="NCBI Taxonomy" id="1535768"/>
    <lineage>
        <taxon>Bacteria</taxon>
        <taxon>Bacillati</taxon>
        <taxon>Actinomycetota</taxon>
        <taxon>Actinomycetes</taxon>
        <taxon>Kitasatosporales</taxon>
        <taxon>Streptomycetaceae</taxon>
        <taxon>Streptomyces</taxon>
    </lineage>
</organism>
<proteinExistence type="predicted"/>
<reference evidence="1 2" key="1">
    <citation type="submission" date="2018-01" db="EMBL/GenBank/DDBJ databases">
        <title>Complete genome sequence of Streptomyces lunaelactis MM109T, a Ferroverdin A producer isolated from cave moonmilk deposits.</title>
        <authorList>
            <person name="Naome A."/>
            <person name="Martinet L."/>
            <person name="Maciejewska M."/>
            <person name="Anderssen S."/>
            <person name="Adam D."/>
            <person name="Tenconi E."/>
            <person name="Deflandre B."/>
            <person name="Arguelles-Arias A."/>
            <person name="Calusinska M."/>
            <person name="Copieters W."/>
            <person name="Karim L."/>
            <person name="Hanikenne M."/>
            <person name="Baurain D."/>
            <person name="van Wezel G."/>
            <person name="Smargiasso N."/>
            <person name="de Pauw E."/>
            <person name="Delfosse P."/>
            <person name="Rigali S."/>
        </authorList>
    </citation>
    <scope>NUCLEOTIDE SEQUENCE [LARGE SCALE GENOMIC DNA]</scope>
    <source>
        <strain evidence="1 2">MM109</strain>
    </source>
</reference>
<gene>
    <name evidence="1" type="ORF">SLUN_08175</name>
</gene>
<name>A0A2R4SZ67_9ACTN</name>